<evidence type="ECO:0000313" key="13">
    <source>
        <dbReference type="Proteomes" id="UP000008063"/>
    </source>
</evidence>
<gene>
    <name evidence="12" type="ORF">SERLA73DRAFT_187171</name>
</gene>
<protein>
    <submittedName>
        <fullName evidence="12">Uncharacterized protein</fullName>
    </submittedName>
</protein>
<dbReference type="InParanoid" id="F8Q8L1"/>
<evidence type="ECO:0000256" key="6">
    <source>
        <dbReference type="ARBA" id="ARBA00023040"/>
    </source>
</evidence>
<accession>F8Q8L1</accession>
<dbReference type="CDD" id="cd14966">
    <property type="entry name" value="7tmD_STE3"/>
    <property type="match status" value="1"/>
</dbReference>
<keyword evidence="7 11" id="KW-0472">Membrane</keyword>
<feature type="region of interest" description="Disordered" evidence="10">
    <location>
        <begin position="377"/>
        <end position="425"/>
    </location>
</feature>
<dbReference type="STRING" id="936435.F8Q8L1"/>
<comment type="similarity">
    <text evidence="2">Belongs to the G-protein coupled receptor 4 family.</text>
</comment>
<evidence type="ECO:0000256" key="1">
    <source>
        <dbReference type="ARBA" id="ARBA00004141"/>
    </source>
</evidence>
<evidence type="ECO:0000256" key="8">
    <source>
        <dbReference type="ARBA" id="ARBA00023170"/>
    </source>
</evidence>
<evidence type="ECO:0000256" key="7">
    <source>
        <dbReference type="ARBA" id="ARBA00023136"/>
    </source>
</evidence>
<comment type="subcellular location">
    <subcellularLocation>
        <location evidence="1">Membrane</location>
        <topology evidence="1">Multi-pass membrane protein</topology>
    </subcellularLocation>
</comment>
<evidence type="ECO:0000256" key="4">
    <source>
        <dbReference type="ARBA" id="ARBA00022692"/>
    </source>
</evidence>
<dbReference type="eggNOG" id="ENOG502S44N">
    <property type="taxonomic scope" value="Eukaryota"/>
</dbReference>
<dbReference type="FunCoup" id="F8Q8L1">
    <property type="interactions" value="87"/>
</dbReference>
<evidence type="ECO:0000256" key="9">
    <source>
        <dbReference type="ARBA" id="ARBA00023224"/>
    </source>
</evidence>
<dbReference type="OMA" id="TIFITIR"/>
<evidence type="ECO:0000256" key="11">
    <source>
        <dbReference type="SAM" id="Phobius"/>
    </source>
</evidence>
<feature type="transmembrane region" description="Helical" evidence="11">
    <location>
        <begin position="208"/>
        <end position="231"/>
    </location>
</feature>
<evidence type="ECO:0000256" key="5">
    <source>
        <dbReference type="ARBA" id="ARBA00022989"/>
    </source>
</evidence>
<feature type="transmembrane region" description="Helical" evidence="11">
    <location>
        <begin position="277"/>
        <end position="294"/>
    </location>
</feature>
<dbReference type="HOGENOM" id="CLU_027592_0_1_1"/>
<reference evidence="13" key="1">
    <citation type="journal article" date="2011" name="Science">
        <title>The plant cell wall-decomposing machinery underlies the functional diversity of forest fungi.</title>
        <authorList>
            <person name="Eastwood D.C."/>
            <person name="Floudas D."/>
            <person name="Binder M."/>
            <person name="Majcherczyk A."/>
            <person name="Schneider P."/>
            <person name="Aerts A."/>
            <person name="Asiegbu F.O."/>
            <person name="Baker S.E."/>
            <person name="Barry K."/>
            <person name="Bendiksby M."/>
            <person name="Blumentritt M."/>
            <person name="Coutinho P.M."/>
            <person name="Cullen D."/>
            <person name="de Vries R.P."/>
            <person name="Gathman A."/>
            <person name="Goodell B."/>
            <person name="Henrissat B."/>
            <person name="Ihrmark K."/>
            <person name="Kauserud H."/>
            <person name="Kohler A."/>
            <person name="LaButti K."/>
            <person name="Lapidus A."/>
            <person name="Lavin J.L."/>
            <person name="Lee Y.-H."/>
            <person name="Lindquist E."/>
            <person name="Lilly W."/>
            <person name="Lucas S."/>
            <person name="Morin E."/>
            <person name="Murat C."/>
            <person name="Oguiza J.A."/>
            <person name="Park J."/>
            <person name="Pisabarro A.G."/>
            <person name="Riley R."/>
            <person name="Rosling A."/>
            <person name="Salamov A."/>
            <person name="Schmidt O."/>
            <person name="Schmutz J."/>
            <person name="Skrede I."/>
            <person name="Stenlid J."/>
            <person name="Wiebenga A."/>
            <person name="Xie X."/>
            <person name="Kuees U."/>
            <person name="Hibbett D.S."/>
            <person name="Hoffmeister D."/>
            <person name="Hoegberg N."/>
            <person name="Martin F."/>
            <person name="Grigoriev I.V."/>
            <person name="Watkinson S.C."/>
        </authorList>
    </citation>
    <scope>NUCLEOTIDE SEQUENCE [LARGE SCALE GENOMIC DNA]</scope>
    <source>
        <strain evidence="13">strain S7.3</strain>
    </source>
</reference>
<evidence type="ECO:0000313" key="12">
    <source>
        <dbReference type="EMBL" id="EGN95899.1"/>
    </source>
</evidence>
<dbReference type="GO" id="GO:0004932">
    <property type="term" value="F:mating-type factor pheromone receptor activity"/>
    <property type="evidence" value="ECO:0007669"/>
    <property type="project" value="InterPro"/>
</dbReference>
<dbReference type="EMBL" id="GL945485">
    <property type="protein sequence ID" value="EGN95899.1"/>
    <property type="molecule type" value="Genomic_DNA"/>
</dbReference>
<feature type="transmembrane region" description="Helical" evidence="11">
    <location>
        <begin position="12"/>
        <end position="31"/>
    </location>
</feature>
<sequence>MANPSQASNHVYSAFTLLGVVLIVFQLPLHLRAERTGTCLFIVWVSLSMLNSSINSIIWSNNTIDLAPGWCDLSSYVAVASKYGVQLAPLCIARRLYRITTMKAVKQSRDEIRHDMFVDLFIGVGIPLLLLPLYYVVQANNFILIEQVGCYPAAVRTPPAFPLVIMWPPIFGLVSAVYSALTIFITIRRKSHMKEIMKSNKDLKSGKYWRLTILAAAQVVIILPSVIFSLVNDASGGPMYPFNWGVIHADFTSVIRIPISVWTFNLQNAIAFQWDRWMVVVYAILFFAFFGLTGECSQYYRRIFYTALKPFGYCPSTPNPDVLVASDKPRVRNHAMRNPWSSFGSLRFMSHTQPSNPIVSANQIKSLPQILSFDEQDHSHMNNSGSAQEADSPSISLKSPHHKDNNVLSAGLIAEPEPAFEASSV</sequence>
<dbReference type="InterPro" id="IPR001499">
    <property type="entry name" value="GPCR_STE3"/>
</dbReference>
<feature type="transmembrane region" description="Helical" evidence="11">
    <location>
        <begin position="165"/>
        <end position="187"/>
    </location>
</feature>
<proteinExistence type="inferred from homology"/>
<dbReference type="Pfam" id="PF02076">
    <property type="entry name" value="STE3"/>
    <property type="match status" value="1"/>
</dbReference>
<keyword evidence="9" id="KW-0807">Transducer</keyword>
<feature type="transmembrane region" description="Helical" evidence="11">
    <location>
        <begin position="117"/>
        <end position="137"/>
    </location>
</feature>
<feature type="transmembrane region" description="Helical" evidence="11">
    <location>
        <begin position="38"/>
        <end position="59"/>
    </location>
</feature>
<name>F8Q8L1_SERL3</name>
<keyword evidence="8" id="KW-0675">Receptor</keyword>
<evidence type="ECO:0000256" key="3">
    <source>
        <dbReference type="ARBA" id="ARBA00022507"/>
    </source>
</evidence>
<keyword evidence="4 11" id="KW-0812">Transmembrane</keyword>
<dbReference type="Proteomes" id="UP000008063">
    <property type="component" value="Unassembled WGS sequence"/>
</dbReference>
<dbReference type="GO" id="GO:0000750">
    <property type="term" value="P:pheromone-dependent signal transduction involved in conjugation with cellular fusion"/>
    <property type="evidence" value="ECO:0007669"/>
    <property type="project" value="TreeGrafter"/>
</dbReference>
<dbReference type="PANTHER" id="PTHR28097:SF1">
    <property type="entry name" value="PHEROMONE A FACTOR RECEPTOR"/>
    <property type="match status" value="1"/>
</dbReference>
<keyword evidence="13" id="KW-1185">Reference proteome</keyword>
<organism evidence="13">
    <name type="scientific">Serpula lacrymans var. lacrymans (strain S7.3)</name>
    <name type="common">Dry rot fungus</name>
    <dbReference type="NCBI Taxonomy" id="936435"/>
    <lineage>
        <taxon>Eukaryota</taxon>
        <taxon>Fungi</taxon>
        <taxon>Dikarya</taxon>
        <taxon>Basidiomycota</taxon>
        <taxon>Agaricomycotina</taxon>
        <taxon>Agaricomycetes</taxon>
        <taxon>Agaricomycetidae</taxon>
        <taxon>Boletales</taxon>
        <taxon>Coniophorineae</taxon>
        <taxon>Serpulaceae</taxon>
        <taxon>Serpula</taxon>
    </lineage>
</organism>
<evidence type="ECO:0000256" key="2">
    <source>
        <dbReference type="ARBA" id="ARBA00011085"/>
    </source>
</evidence>
<dbReference type="PRINTS" id="PR00899">
    <property type="entry name" value="GPCRSTE3"/>
</dbReference>
<keyword evidence="3" id="KW-0589">Pheromone response</keyword>
<dbReference type="PANTHER" id="PTHR28097">
    <property type="entry name" value="PHEROMONE A FACTOR RECEPTOR"/>
    <property type="match status" value="1"/>
</dbReference>
<keyword evidence="5 11" id="KW-1133">Transmembrane helix</keyword>
<keyword evidence="6" id="KW-0297">G-protein coupled receptor</keyword>
<evidence type="ECO:0000256" key="10">
    <source>
        <dbReference type="SAM" id="MobiDB-lite"/>
    </source>
</evidence>
<dbReference type="GO" id="GO:0005886">
    <property type="term" value="C:plasma membrane"/>
    <property type="evidence" value="ECO:0007669"/>
    <property type="project" value="TreeGrafter"/>
</dbReference>
<feature type="compositionally biased region" description="Polar residues" evidence="10">
    <location>
        <begin position="381"/>
        <end position="397"/>
    </location>
</feature>
<feature type="transmembrane region" description="Helical" evidence="11">
    <location>
        <begin position="79"/>
        <end position="97"/>
    </location>
</feature>
<dbReference type="AlphaFoldDB" id="F8Q8L1"/>